<keyword evidence="4" id="KW-1185">Reference proteome</keyword>
<proteinExistence type="predicted"/>
<dbReference type="RefSeq" id="WP_187248293.1">
    <property type="nucleotide sequence ID" value="NZ_BAAAOK010000008.1"/>
</dbReference>
<dbReference type="EMBL" id="JABVEC010000064">
    <property type="protein sequence ID" value="MBC6471252.1"/>
    <property type="molecule type" value="Genomic_DNA"/>
</dbReference>
<dbReference type="GO" id="GO:0004519">
    <property type="term" value="F:endonuclease activity"/>
    <property type="evidence" value="ECO:0007669"/>
    <property type="project" value="UniProtKB-KW"/>
</dbReference>
<evidence type="ECO:0000313" key="4">
    <source>
        <dbReference type="Proteomes" id="UP000805614"/>
    </source>
</evidence>
<feature type="region of interest" description="Disordered" evidence="1">
    <location>
        <begin position="242"/>
        <end position="264"/>
    </location>
</feature>
<sequence length="264" mass="27771">MASSIVLGTVDEDALTSMTMEWLDTMGLSECDACVDGNPAARGDDAAGCAARNADATGCAAHDADTTRSAAHGHAAQNGETACTGAGGRPARNCDATLCGGAEGRCHRGRHLSAETLARLRRSMLRWAVQVLSGPGGLASYLRTGLLEAPLAGPSVVLDAGPDDRSVPASLERLVRRRDRHCRFPGCDHPAHLSQVHHIIPRSRGGPTRLGNLLTLCSMHHLIAVHSWGWEVRLNPDGTTTAIGPDGRVLEEREPPLDPPLQAA</sequence>
<comment type="caution">
    <text evidence="3">The sequence shown here is derived from an EMBL/GenBank/DDBJ whole genome shotgun (WGS) entry which is preliminary data.</text>
</comment>
<dbReference type="SMART" id="SM00507">
    <property type="entry name" value="HNHc"/>
    <property type="match status" value="1"/>
</dbReference>
<reference evidence="3 4" key="1">
    <citation type="submission" date="2020-06" db="EMBL/GenBank/DDBJ databases">
        <title>Actinomadura xiongansis sp. nov., isolated from soil of Baiyangdian.</title>
        <authorList>
            <person name="Zhang X."/>
        </authorList>
    </citation>
    <scope>NUCLEOTIDE SEQUENCE [LARGE SCALE GENOMIC DNA]</scope>
    <source>
        <strain evidence="3 4">HBUM206468</strain>
    </source>
</reference>
<dbReference type="InterPro" id="IPR003615">
    <property type="entry name" value="HNH_nuc"/>
</dbReference>
<keyword evidence="3" id="KW-0255">Endonuclease</keyword>
<keyword evidence="3" id="KW-0378">Hydrolase</keyword>
<dbReference type="InterPro" id="IPR002711">
    <property type="entry name" value="HNH"/>
</dbReference>
<dbReference type="CDD" id="cd00085">
    <property type="entry name" value="HNHc"/>
    <property type="match status" value="1"/>
</dbReference>
<evidence type="ECO:0000313" key="3">
    <source>
        <dbReference type="EMBL" id="MBC6471252.1"/>
    </source>
</evidence>
<name>A0ABR7M3H4_9ACTN</name>
<feature type="domain" description="HNH nuclease" evidence="2">
    <location>
        <begin position="170"/>
        <end position="222"/>
    </location>
</feature>
<protein>
    <submittedName>
        <fullName evidence="3">HNH endonuclease</fullName>
    </submittedName>
</protein>
<gene>
    <name evidence="3" type="ORF">HKK74_38085</name>
</gene>
<accession>A0ABR7M3H4</accession>
<dbReference type="Gene3D" id="1.10.30.50">
    <property type="match status" value="1"/>
</dbReference>
<dbReference type="Proteomes" id="UP000805614">
    <property type="component" value="Unassembled WGS sequence"/>
</dbReference>
<organism evidence="3 4">
    <name type="scientific">Actinomadura alba</name>
    <dbReference type="NCBI Taxonomy" id="406431"/>
    <lineage>
        <taxon>Bacteria</taxon>
        <taxon>Bacillati</taxon>
        <taxon>Actinomycetota</taxon>
        <taxon>Actinomycetes</taxon>
        <taxon>Streptosporangiales</taxon>
        <taxon>Thermomonosporaceae</taxon>
        <taxon>Actinomadura</taxon>
    </lineage>
</organism>
<evidence type="ECO:0000259" key="2">
    <source>
        <dbReference type="SMART" id="SM00507"/>
    </source>
</evidence>
<evidence type="ECO:0000256" key="1">
    <source>
        <dbReference type="SAM" id="MobiDB-lite"/>
    </source>
</evidence>
<keyword evidence="3" id="KW-0540">Nuclease</keyword>
<dbReference type="Pfam" id="PF01844">
    <property type="entry name" value="HNH"/>
    <property type="match status" value="1"/>
</dbReference>